<evidence type="ECO:0000313" key="2">
    <source>
        <dbReference type="EMBL" id="EFA10446.1"/>
    </source>
</evidence>
<proteinExistence type="predicted"/>
<sequence>MREKQQKVPDRRLNYLVILLLSRKLGEPWRRGIDGDLDLYALLELEELSESELERLLLDTDLDPDLERLLLDDDDLHTHHPQLTPKKLNTRRNEIQNNLRPQKIQSSCRGN</sequence>
<accession>D6WZL7</accession>
<feature type="region of interest" description="Disordered" evidence="1">
    <location>
        <begin position="71"/>
        <end position="111"/>
    </location>
</feature>
<organism evidence="2 3">
    <name type="scientific">Tribolium castaneum</name>
    <name type="common">Red flour beetle</name>
    <dbReference type="NCBI Taxonomy" id="7070"/>
    <lineage>
        <taxon>Eukaryota</taxon>
        <taxon>Metazoa</taxon>
        <taxon>Ecdysozoa</taxon>
        <taxon>Arthropoda</taxon>
        <taxon>Hexapoda</taxon>
        <taxon>Insecta</taxon>
        <taxon>Pterygota</taxon>
        <taxon>Neoptera</taxon>
        <taxon>Endopterygota</taxon>
        <taxon>Coleoptera</taxon>
        <taxon>Polyphaga</taxon>
        <taxon>Cucujiformia</taxon>
        <taxon>Tenebrionidae</taxon>
        <taxon>Tenebrionidae incertae sedis</taxon>
        <taxon>Tribolium</taxon>
    </lineage>
</organism>
<gene>
    <name evidence="2" type="primary">GLEAN_12692</name>
    <name evidence="2" type="ORF">TcasGA2_TC012692</name>
</gene>
<reference evidence="2 3" key="1">
    <citation type="journal article" date="2008" name="Nature">
        <title>The genome of the model beetle and pest Tribolium castaneum.</title>
        <authorList>
            <consortium name="Tribolium Genome Sequencing Consortium"/>
            <person name="Richards S."/>
            <person name="Gibbs R.A."/>
            <person name="Weinstock G.M."/>
            <person name="Brown S.J."/>
            <person name="Denell R."/>
            <person name="Beeman R.W."/>
            <person name="Gibbs R."/>
            <person name="Beeman R.W."/>
            <person name="Brown S.J."/>
            <person name="Bucher G."/>
            <person name="Friedrich M."/>
            <person name="Grimmelikhuijzen C.J."/>
            <person name="Klingler M."/>
            <person name="Lorenzen M."/>
            <person name="Richards S."/>
            <person name="Roth S."/>
            <person name="Schroder R."/>
            <person name="Tautz D."/>
            <person name="Zdobnov E.M."/>
            <person name="Muzny D."/>
            <person name="Gibbs R.A."/>
            <person name="Weinstock G.M."/>
            <person name="Attaway T."/>
            <person name="Bell S."/>
            <person name="Buhay C.J."/>
            <person name="Chandrabose M.N."/>
            <person name="Chavez D."/>
            <person name="Clerk-Blankenburg K.P."/>
            <person name="Cree A."/>
            <person name="Dao M."/>
            <person name="Davis C."/>
            <person name="Chacko J."/>
            <person name="Dinh H."/>
            <person name="Dugan-Rocha S."/>
            <person name="Fowler G."/>
            <person name="Garner T.T."/>
            <person name="Garnes J."/>
            <person name="Gnirke A."/>
            <person name="Hawes A."/>
            <person name="Hernandez J."/>
            <person name="Hines S."/>
            <person name="Holder M."/>
            <person name="Hume J."/>
            <person name="Jhangiani S.N."/>
            <person name="Joshi V."/>
            <person name="Khan Z.M."/>
            <person name="Jackson L."/>
            <person name="Kovar C."/>
            <person name="Kowis A."/>
            <person name="Lee S."/>
            <person name="Lewis L.R."/>
            <person name="Margolis J."/>
            <person name="Morgan M."/>
            <person name="Nazareth L.V."/>
            <person name="Nguyen N."/>
            <person name="Okwuonu G."/>
            <person name="Parker D."/>
            <person name="Richards S."/>
            <person name="Ruiz S.J."/>
            <person name="Santibanez J."/>
            <person name="Savard J."/>
            <person name="Scherer S.E."/>
            <person name="Schneider B."/>
            <person name="Sodergren E."/>
            <person name="Tautz D."/>
            <person name="Vattahil S."/>
            <person name="Villasana D."/>
            <person name="White C.S."/>
            <person name="Wright R."/>
            <person name="Park Y."/>
            <person name="Beeman R.W."/>
            <person name="Lord J."/>
            <person name="Oppert B."/>
            <person name="Lorenzen M."/>
            <person name="Brown S."/>
            <person name="Wang L."/>
            <person name="Savard J."/>
            <person name="Tautz D."/>
            <person name="Richards S."/>
            <person name="Weinstock G."/>
            <person name="Gibbs R.A."/>
            <person name="Liu Y."/>
            <person name="Worley K."/>
            <person name="Weinstock G."/>
            <person name="Elsik C.G."/>
            <person name="Reese J.T."/>
            <person name="Elhaik E."/>
            <person name="Landan G."/>
            <person name="Graur D."/>
            <person name="Arensburger P."/>
            <person name="Atkinson P."/>
            <person name="Beeman R.W."/>
            <person name="Beidler J."/>
            <person name="Brown S.J."/>
            <person name="Demuth J.P."/>
            <person name="Drury D.W."/>
            <person name="Du Y.Z."/>
            <person name="Fujiwara H."/>
            <person name="Lorenzen M."/>
            <person name="Maselli V."/>
            <person name="Osanai M."/>
            <person name="Park Y."/>
            <person name="Robertson H.M."/>
            <person name="Tu Z."/>
            <person name="Wang J.J."/>
            <person name="Wang S."/>
            <person name="Richards S."/>
            <person name="Song H."/>
            <person name="Zhang L."/>
            <person name="Sodergren E."/>
            <person name="Werner D."/>
            <person name="Stanke M."/>
            <person name="Morgenstern B."/>
            <person name="Solovyev V."/>
            <person name="Kosarev P."/>
            <person name="Brown G."/>
            <person name="Chen H.C."/>
            <person name="Ermolaeva O."/>
            <person name="Hlavina W."/>
            <person name="Kapustin Y."/>
            <person name="Kiryutin B."/>
            <person name="Kitts P."/>
            <person name="Maglott D."/>
            <person name="Pruitt K."/>
            <person name="Sapojnikov V."/>
            <person name="Souvorov A."/>
            <person name="Mackey A.J."/>
            <person name="Waterhouse R.M."/>
            <person name="Wyder S."/>
            <person name="Zdobnov E.M."/>
            <person name="Zdobnov E.M."/>
            <person name="Wyder S."/>
            <person name="Kriventseva E.V."/>
            <person name="Kadowaki T."/>
            <person name="Bork P."/>
            <person name="Aranda M."/>
            <person name="Bao R."/>
            <person name="Beermann A."/>
            <person name="Berns N."/>
            <person name="Bolognesi R."/>
            <person name="Bonneton F."/>
            <person name="Bopp D."/>
            <person name="Brown S.J."/>
            <person name="Bucher G."/>
            <person name="Butts T."/>
            <person name="Chaumot A."/>
            <person name="Denell R.E."/>
            <person name="Ferrier D.E."/>
            <person name="Friedrich M."/>
            <person name="Gordon C.M."/>
            <person name="Jindra M."/>
            <person name="Klingler M."/>
            <person name="Lan Q."/>
            <person name="Lattorff H.M."/>
            <person name="Laudet V."/>
            <person name="von Levetsow C."/>
            <person name="Liu Z."/>
            <person name="Lutz R."/>
            <person name="Lynch J.A."/>
            <person name="da Fonseca R.N."/>
            <person name="Posnien N."/>
            <person name="Reuter R."/>
            <person name="Roth S."/>
            <person name="Savard J."/>
            <person name="Schinko J.B."/>
            <person name="Schmitt C."/>
            <person name="Schoppmeier M."/>
            <person name="Schroder R."/>
            <person name="Shippy T.D."/>
            <person name="Simonnet F."/>
            <person name="Marques-Souza H."/>
            <person name="Tautz D."/>
            <person name="Tomoyasu Y."/>
            <person name="Trauner J."/>
            <person name="Van der Zee M."/>
            <person name="Vervoort M."/>
            <person name="Wittkopp N."/>
            <person name="Wimmer E.A."/>
            <person name="Yang X."/>
            <person name="Jones A.K."/>
            <person name="Sattelle D.B."/>
            <person name="Ebert P.R."/>
            <person name="Nelson D."/>
            <person name="Scott J.G."/>
            <person name="Beeman R.W."/>
            <person name="Muthukrishnan S."/>
            <person name="Kramer K.J."/>
            <person name="Arakane Y."/>
            <person name="Beeman R.W."/>
            <person name="Zhu Q."/>
            <person name="Hogenkamp D."/>
            <person name="Dixit R."/>
            <person name="Oppert B."/>
            <person name="Jiang H."/>
            <person name="Zou Z."/>
            <person name="Marshall J."/>
            <person name="Elpidina E."/>
            <person name="Vinokurov K."/>
            <person name="Oppert C."/>
            <person name="Zou Z."/>
            <person name="Evans J."/>
            <person name="Lu Z."/>
            <person name="Zhao P."/>
            <person name="Sumathipala N."/>
            <person name="Altincicek B."/>
            <person name="Vilcinskas A."/>
            <person name="Williams M."/>
            <person name="Hultmark D."/>
            <person name="Hetru C."/>
            <person name="Jiang H."/>
            <person name="Grimmelikhuijzen C.J."/>
            <person name="Hauser F."/>
            <person name="Cazzamali G."/>
            <person name="Williamson M."/>
            <person name="Park Y."/>
            <person name="Li B."/>
            <person name="Tanaka Y."/>
            <person name="Predel R."/>
            <person name="Neupert S."/>
            <person name="Schachtner J."/>
            <person name="Verleyen P."/>
            <person name="Raible F."/>
            <person name="Bork P."/>
            <person name="Friedrich M."/>
            <person name="Walden K.K."/>
            <person name="Robertson H.M."/>
            <person name="Angeli S."/>
            <person name="Foret S."/>
            <person name="Bucher G."/>
            <person name="Schuetz S."/>
            <person name="Maleszka R."/>
            <person name="Wimmer E.A."/>
            <person name="Beeman R.W."/>
            <person name="Lorenzen M."/>
            <person name="Tomoyasu Y."/>
            <person name="Miller S.C."/>
            <person name="Grossmann D."/>
            <person name="Bucher G."/>
        </authorList>
    </citation>
    <scope>NUCLEOTIDE SEQUENCE [LARGE SCALE GENOMIC DNA]</scope>
    <source>
        <strain evidence="2 3">Georgia GA2</strain>
    </source>
</reference>
<keyword evidence="3" id="KW-1185">Reference proteome</keyword>
<protein>
    <submittedName>
        <fullName evidence="2">Uncharacterized protein</fullName>
    </submittedName>
</protein>
<dbReference type="InParanoid" id="D6WZL7"/>
<dbReference type="AlphaFoldDB" id="D6WZL7"/>
<dbReference type="HOGENOM" id="CLU_2161610_0_0_1"/>
<dbReference type="EMBL" id="KQ971372">
    <property type="protein sequence ID" value="EFA10446.1"/>
    <property type="molecule type" value="Genomic_DNA"/>
</dbReference>
<dbReference type="Proteomes" id="UP000007266">
    <property type="component" value="Linkage group 9"/>
</dbReference>
<evidence type="ECO:0000256" key="1">
    <source>
        <dbReference type="SAM" id="MobiDB-lite"/>
    </source>
</evidence>
<name>D6WZL7_TRICA</name>
<evidence type="ECO:0000313" key="3">
    <source>
        <dbReference type="Proteomes" id="UP000007266"/>
    </source>
</evidence>
<reference evidence="2 3" key="2">
    <citation type="journal article" date="2010" name="Nucleic Acids Res.">
        <title>BeetleBase in 2010: revisions to provide comprehensive genomic information for Tribolium castaneum.</title>
        <authorList>
            <person name="Kim H.S."/>
            <person name="Murphy T."/>
            <person name="Xia J."/>
            <person name="Caragea D."/>
            <person name="Park Y."/>
            <person name="Beeman R.W."/>
            <person name="Lorenzen M.D."/>
            <person name="Butcher S."/>
            <person name="Manak J.R."/>
            <person name="Brown S.J."/>
        </authorList>
    </citation>
    <scope>GENOME REANNOTATION</scope>
    <source>
        <strain evidence="2 3">Georgia GA2</strain>
    </source>
</reference>
<feature type="compositionally biased region" description="Polar residues" evidence="1">
    <location>
        <begin position="95"/>
        <end position="111"/>
    </location>
</feature>